<feature type="signal peptide" evidence="1">
    <location>
        <begin position="1"/>
        <end position="24"/>
    </location>
</feature>
<dbReference type="AlphaFoldDB" id="A0A3M6UTP1"/>
<keyword evidence="3" id="KW-1185">Reference proteome</keyword>
<sequence length="314" mass="34820">MAIKKTLCFILVVLALTCPDEITGDNSIKANGSPVCFGARDTQMGKFKVPVDGKMGGVRLVHLYGYVSCHTADPKNWSPWGCGYGVNQEINAVITDDKNQLLLPPAEFLSSKYPQGKWHKIPGYNSMSPVIELKRFKDPLNVRAGHELRLWYGEDLTYYTEDNSIKANGSPVCFGARDTQMGKFIVPLDGKMGGVRLVHLYGYVSCHTADPKNWSPWGCGEGAQQEINAVITNDKNQQLLPPTEFLSSKYPAGKWHKIPGYNSLSPVIELKVFKDPLNVSAGQELGLWYGEDLTNWTEHDNGGRTCADVFILYV</sequence>
<dbReference type="Proteomes" id="UP000275408">
    <property type="component" value="Unassembled WGS sequence"/>
</dbReference>
<dbReference type="EMBL" id="RCHS01000749">
    <property type="protein sequence ID" value="RMX57036.1"/>
    <property type="molecule type" value="Genomic_DNA"/>
</dbReference>
<name>A0A3M6UTP1_POCDA</name>
<feature type="chain" id="PRO_5018205219" evidence="1">
    <location>
        <begin position="25"/>
        <end position="314"/>
    </location>
</feature>
<dbReference type="OrthoDB" id="5519333at2759"/>
<evidence type="ECO:0000313" key="3">
    <source>
        <dbReference type="Proteomes" id="UP000275408"/>
    </source>
</evidence>
<accession>A0A3M6UTP1</accession>
<organism evidence="2 3">
    <name type="scientific">Pocillopora damicornis</name>
    <name type="common">Cauliflower coral</name>
    <name type="synonym">Millepora damicornis</name>
    <dbReference type="NCBI Taxonomy" id="46731"/>
    <lineage>
        <taxon>Eukaryota</taxon>
        <taxon>Metazoa</taxon>
        <taxon>Cnidaria</taxon>
        <taxon>Anthozoa</taxon>
        <taxon>Hexacorallia</taxon>
        <taxon>Scleractinia</taxon>
        <taxon>Astrocoeniina</taxon>
        <taxon>Pocilloporidae</taxon>
        <taxon>Pocillopora</taxon>
    </lineage>
</organism>
<protein>
    <submittedName>
        <fullName evidence="2">Uncharacterized protein</fullName>
    </submittedName>
</protein>
<gene>
    <name evidence="2" type="ORF">pdam_00006171</name>
</gene>
<proteinExistence type="predicted"/>
<comment type="caution">
    <text evidence="2">The sequence shown here is derived from an EMBL/GenBank/DDBJ whole genome shotgun (WGS) entry which is preliminary data.</text>
</comment>
<evidence type="ECO:0000313" key="2">
    <source>
        <dbReference type="EMBL" id="RMX57036.1"/>
    </source>
</evidence>
<evidence type="ECO:0000256" key="1">
    <source>
        <dbReference type="SAM" id="SignalP"/>
    </source>
</evidence>
<reference evidence="2 3" key="1">
    <citation type="journal article" date="2018" name="Sci. Rep.">
        <title>Comparative analysis of the Pocillopora damicornis genome highlights role of immune system in coral evolution.</title>
        <authorList>
            <person name="Cunning R."/>
            <person name="Bay R.A."/>
            <person name="Gillette P."/>
            <person name="Baker A.C."/>
            <person name="Traylor-Knowles N."/>
        </authorList>
    </citation>
    <scope>NUCLEOTIDE SEQUENCE [LARGE SCALE GENOMIC DNA]</scope>
    <source>
        <strain evidence="2">RSMAS</strain>
        <tissue evidence="2">Whole animal</tissue>
    </source>
</reference>
<keyword evidence="1" id="KW-0732">Signal</keyword>